<organism evidence="2 3">
    <name type="scientific">Kaistia hirudinis</name>
    <dbReference type="NCBI Taxonomy" id="1293440"/>
    <lineage>
        <taxon>Bacteria</taxon>
        <taxon>Pseudomonadati</taxon>
        <taxon>Pseudomonadota</taxon>
        <taxon>Alphaproteobacteria</taxon>
        <taxon>Hyphomicrobiales</taxon>
        <taxon>Kaistiaceae</taxon>
        <taxon>Kaistia</taxon>
    </lineage>
</organism>
<gene>
    <name evidence="2" type="ORF">GGR25_003503</name>
</gene>
<dbReference type="InterPro" id="IPR000407">
    <property type="entry name" value="GDA1_CD39_NTPase"/>
</dbReference>
<reference evidence="2 3" key="1">
    <citation type="submission" date="2020-08" db="EMBL/GenBank/DDBJ databases">
        <title>Genomic Encyclopedia of Type Strains, Phase IV (KMG-IV): sequencing the most valuable type-strain genomes for metagenomic binning, comparative biology and taxonomic classification.</title>
        <authorList>
            <person name="Goeker M."/>
        </authorList>
    </citation>
    <scope>NUCLEOTIDE SEQUENCE [LARGE SCALE GENOMIC DNA]</scope>
    <source>
        <strain evidence="2 3">DSM 25966</strain>
    </source>
</reference>
<comment type="caution">
    <text evidence="2">The sequence shown here is derived from an EMBL/GenBank/DDBJ whole genome shotgun (WGS) entry which is preliminary data.</text>
</comment>
<sequence>MMLVAGVVGIAPAAATVYTAVIDAGSSGTRISLYEVVPGPYPEIKEIASHKGVAGDEGIDDFLNKVGGTEKNLGPDAVGDALIGPLLDAIAPALKGRGVRDVDVVVDLLATAGMRSTLKPVGTHDPSEVDAFYDGIRQFISAKGFTAGDIRTVDGSAEEGLWTWIEVNNRYRDAFRSDKAPIGIVEVGGSSMQISYPTTAAPDPARNIYPVTINGRTFSVFDRTYLGLGQDDARRAMRQENPPGDGGAHCFPTGMQPAQDSGDLISGARVRIARPATFDAAQCLASYSAIIGARLAEGGDPGIAGSTSPFYGIASVRYAFEEIGAAAQIPSPAGLSDAIAEKCAPAGSVNNFKINKKYGQHACSSATYIDALLYGPNGLFHQDPGRFKTTIADRIVVDGKPAGTISRTTGYLLQKYAK</sequence>
<dbReference type="GO" id="GO:0016787">
    <property type="term" value="F:hydrolase activity"/>
    <property type="evidence" value="ECO:0007669"/>
    <property type="project" value="UniProtKB-KW"/>
</dbReference>
<protein>
    <submittedName>
        <fullName evidence="2">Uncharacterized protein</fullName>
    </submittedName>
</protein>
<evidence type="ECO:0000313" key="2">
    <source>
        <dbReference type="EMBL" id="MBB3932445.1"/>
    </source>
</evidence>
<evidence type="ECO:0000313" key="3">
    <source>
        <dbReference type="Proteomes" id="UP000553963"/>
    </source>
</evidence>
<keyword evidence="1" id="KW-0378">Hydrolase</keyword>
<dbReference type="Gene3D" id="3.30.420.40">
    <property type="match status" value="1"/>
</dbReference>
<dbReference type="Pfam" id="PF01150">
    <property type="entry name" value="GDA1_CD39"/>
    <property type="match status" value="1"/>
</dbReference>
<dbReference type="Gene3D" id="3.30.420.150">
    <property type="entry name" value="Exopolyphosphatase. Domain 2"/>
    <property type="match status" value="1"/>
</dbReference>
<dbReference type="Proteomes" id="UP000553963">
    <property type="component" value="Unassembled WGS sequence"/>
</dbReference>
<keyword evidence="3" id="KW-1185">Reference proteome</keyword>
<dbReference type="AlphaFoldDB" id="A0A840AVH8"/>
<dbReference type="PANTHER" id="PTHR11782">
    <property type="entry name" value="ADENOSINE/GUANOSINE DIPHOSPHATASE"/>
    <property type="match status" value="1"/>
</dbReference>
<proteinExistence type="predicted"/>
<dbReference type="CDD" id="cd24003">
    <property type="entry name" value="ASKHA_NBD_GDA1_CD39_NTPase"/>
    <property type="match status" value="1"/>
</dbReference>
<evidence type="ECO:0000256" key="1">
    <source>
        <dbReference type="ARBA" id="ARBA00022801"/>
    </source>
</evidence>
<name>A0A840AVH8_9HYPH</name>
<accession>A0A840AVH8</accession>
<dbReference type="EMBL" id="JACIDS010000004">
    <property type="protein sequence ID" value="MBB3932445.1"/>
    <property type="molecule type" value="Genomic_DNA"/>
</dbReference>